<comment type="caution">
    <text evidence="4">The sequence shown here is derived from an EMBL/GenBank/DDBJ whole genome shotgun (WGS) entry which is preliminary data.</text>
</comment>
<evidence type="ECO:0000259" key="2">
    <source>
        <dbReference type="Pfam" id="PF02721"/>
    </source>
</evidence>
<protein>
    <recommendedName>
        <fullName evidence="6">DUF223 domain-containing protein</fullName>
    </recommendedName>
</protein>
<dbReference type="Pfam" id="PF02721">
    <property type="entry name" value="DUF223"/>
    <property type="match status" value="1"/>
</dbReference>
<evidence type="ECO:0000313" key="5">
    <source>
        <dbReference type="Proteomes" id="UP000289738"/>
    </source>
</evidence>
<feature type="domain" description="Replication factor A C-terminal" evidence="3">
    <location>
        <begin position="238"/>
        <end position="300"/>
    </location>
</feature>
<dbReference type="InterPro" id="IPR013955">
    <property type="entry name" value="Rep_factor-A_C"/>
</dbReference>
<evidence type="ECO:0000313" key="4">
    <source>
        <dbReference type="EMBL" id="RYQ95006.1"/>
    </source>
</evidence>
<organism evidence="4 5">
    <name type="scientific">Arachis hypogaea</name>
    <name type="common">Peanut</name>
    <dbReference type="NCBI Taxonomy" id="3818"/>
    <lineage>
        <taxon>Eukaryota</taxon>
        <taxon>Viridiplantae</taxon>
        <taxon>Streptophyta</taxon>
        <taxon>Embryophyta</taxon>
        <taxon>Tracheophyta</taxon>
        <taxon>Spermatophyta</taxon>
        <taxon>Magnoliopsida</taxon>
        <taxon>eudicotyledons</taxon>
        <taxon>Gunneridae</taxon>
        <taxon>Pentapetalae</taxon>
        <taxon>rosids</taxon>
        <taxon>fabids</taxon>
        <taxon>Fabales</taxon>
        <taxon>Fabaceae</taxon>
        <taxon>Papilionoideae</taxon>
        <taxon>50 kb inversion clade</taxon>
        <taxon>dalbergioids sensu lato</taxon>
        <taxon>Dalbergieae</taxon>
        <taxon>Pterocarpus clade</taxon>
        <taxon>Arachis</taxon>
    </lineage>
</organism>
<evidence type="ECO:0008006" key="6">
    <source>
        <dbReference type="Google" id="ProtNLM"/>
    </source>
</evidence>
<dbReference type="CDD" id="cd04480">
    <property type="entry name" value="RPA1_DBD_A_like"/>
    <property type="match status" value="1"/>
</dbReference>
<dbReference type="Gene3D" id="2.40.50.140">
    <property type="entry name" value="Nucleic acid-binding proteins"/>
    <property type="match status" value="2"/>
</dbReference>
<dbReference type="Proteomes" id="UP000289738">
    <property type="component" value="Chromosome B08"/>
</dbReference>
<accession>A0A444XZC5</accession>
<dbReference type="AlphaFoldDB" id="A0A444XZC5"/>
<evidence type="ECO:0000256" key="1">
    <source>
        <dbReference type="SAM" id="MobiDB-lite"/>
    </source>
</evidence>
<dbReference type="InterPro" id="IPR003871">
    <property type="entry name" value="RFA1B/D_OB_1st"/>
</dbReference>
<feature type="compositionally biased region" description="Polar residues" evidence="1">
    <location>
        <begin position="362"/>
        <end position="374"/>
    </location>
</feature>
<feature type="domain" description="Replication protein A 70 kDa DNA-binding subunit B/D first OB fold" evidence="2">
    <location>
        <begin position="12"/>
        <end position="102"/>
    </location>
</feature>
<keyword evidence="5" id="KW-1185">Reference proteome</keyword>
<reference evidence="4 5" key="1">
    <citation type="submission" date="2019-01" db="EMBL/GenBank/DDBJ databases">
        <title>Sequencing of cultivated peanut Arachis hypogaea provides insights into genome evolution and oil improvement.</title>
        <authorList>
            <person name="Chen X."/>
        </authorList>
    </citation>
    <scope>NUCLEOTIDE SEQUENCE [LARGE SCALE GENOMIC DNA]</scope>
    <source>
        <strain evidence="5">cv. Fuhuasheng</strain>
        <tissue evidence="4">Leaves</tissue>
    </source>
</reference>
<evidence type="ECO:0000259" key="3">
    <source>
        <dbReference type="Pfam" id="PF08646"/>
    </source>
</evidence>
<dbReference type="SUPFAM" id="SSF50249">
    <property type="entry name" value="Nucleic acid-binding proteins"/>
    <property type="match status" value="2"/>
</dbReference>
<feature type="region of interest" description="Disordered" evidence="1">
    <location>
        <begin position="361"/>
        <end position="386"/>
    </location>
</feature>
<gene>
    <name evidence="4" type="ORF">Ahy_B08g089984</name>
</gene>
<dbReference type="EMBL" id="SDMP01000018">
    <property type="protein sequence ID" value="RYQ95006.1"/>
    <property type="molecule type" value="Genomic_DNA"/>
</dbReference>
<name>A0A444XZC5_ARAHY</name>
<proteinExistence type="predicted"/>
<sequence length="386" mass="43013">MALTNAFTQKVDRVADINATKLTWNLVVRAVRLYEIPSSWNPTDGDRIHCSIPKANVVVFKTIVREFRIYSMRNFIVQPNLKGVRTTSHKFKLSFYMKTSVSALSSETFQLNPFRFVSFMEIEAIDVVNLNILLDCIGHAVGKEDARPMENKIKCTIFSEMIGKLTPFINKNDGEPLILVAQLFKPNQYLNQINVQNSLYASRVFLNPDFPDYSVSDELLGGSFPINTIEEVLNMTYKVVENKGRYYCEHCRKVGFNAPLRYRLNVVVTDGTRCINIMLWNQEAKIILGKSANDIRDLMGVEQGLSNVVSTTKSNDLNSNGNGAAIISLSKDSGTESIFESGLDTPGKCVIVDSAPSLGVSGLTNPEGQGSSNKTFKHGSTKRKIE</sequence>
<feature type="compositionally biased region" description="Basic residues" evidence="1">
    <location>
        <begin position="375"/>
        <end position="386"/>
    </location>
</feature>
<dbReference type="InterPro" id="IPR012340">
    <property type="entry name" value="NA-bd_OB-fold"/>
</dbReference>
<dbReference type="Pfam" id="PF08646">
    <property type="entry name" value="Rep_fac-A_C"/>
    <property type="match status" value="1"/>
</dbReference>